<protein>
    <submittedName>
        <fullName evidence="1">Uncharacterized protein</fullName>
    </submittedName>
</protein>
<evidence type="ECO:0000313" key="2">
    <source>
        <dbReference type="Proteomes" id="UP000215002"/>
    </source>
</evidence>
<keyword evidence="2" id="KW-1185">Reference proteome</keyword>
<sequence>MAVKYTIPYRSMDDQQWRIDISDNTHDGGTPVPIRGNGSAGVVTWVADNTDDPYSCYKSSTLTMNVIQEGQINISEFQVAQDRDYIVRQYQNGVLKWQGFLVPDGISYPLLSNPNNVTLSAICGLTMLQNIPYKHTDLQGTTSAIDYCPMNYIRDILFLNLGAYLPVRWTNLLQCTAFDNEDIFAGSVQWSVNGEGYISYQSYSNSIGSGNTDAPGPPQTCDYILKGILQSSQCTIYLADGRWNIRRINDLVRTTVPYKQIAADTGIMVINVGTQNITKQIGRYGFNFINQNALVTVKQGIKTCKTTYTANIRDNILPNGSFDYIDKDGGLFYLRYWGIYDETNHFVVASDSLDNRKGYSADLIYEGVIPNDQWFTMFTGITNPLGKNGLSIDTNTMIAYVIFGFLLEITGGGGFPLHDDGTINWDGDPLRIKVILNLGGIQWFLKKTGFWVVEDTYIPISVDKLSLNDVATVDFNAFQHILLPITPPTDKVIAGYESNIQVLFRIAEGQSYKVDNVYLSITKGNDVYESTFATSKNTTTDKRELNISSSFGGYQLSNLMTSPFNSGNECDYRDAEIYTGTLTGLTSNAIMRCMYKAMRILNTDINVRNQFWSFDSTYLIDSMGTSLFLPLNASYDTEKCQVNGLVAIEIRNDAIELTEKYYNSNDSQLSN</sequence>
<proteinExistence type="predicted"/>
<gene>
    <name evidence="1" type="ORF">MuYL_2535</name>
</gene>
<dbReference type="KEGG" id="muc:MuYL_2535"/>
<name>A0A223NX32_9SPHI</name>
<dbReference type="Proteomes" id="UP000215002">
    <property type="component" value="Chromosome"/>
</dbReference>
<accession>A0A223NX32</accession>
<evidence type="ECO:0000313" key="1">
    <source>
        <dbReference type="EMBL" id="ASU34422.1"/>
    </source>
</evidence>
<dbReference type="EMBL" id="CP022743">
    <property type="protein sequence ID" value="ASU34422.1"/>
    <property type="molecule type" value="Genomic_DNA"/>
</dbReference>
<dbReference type="AlphaFoldDB" id="A0A223NX32"/>
<organism evidence="1 2">
    <name type="scientific">Mucilaginibacter xinganensis</name>
    <dbReference type="NCBI Taxonomy" id="1234841"/>
    <lineage>
        <taxon>Bacteria</taxon>
        <taxon>Pseudomonadati</taxon>
        <taxon>Bacteroidota</taxon>
        <taxon>Sphingobacteriia</taxon>
        <taxon>Sphingobacteriales</taxon>
        <taxon>Sphingobacteriaceae</taxon>
        <taxon>Mucilaginibacter</taxon>
    </lineage>
</organism>
<reference evidence="1 2" key="1">
    <citation type="submission" date="2017-08" db="EMBL/GenBank/DDBJ databases">
        <title>Complete genome sequence of Mucilaginibacter sp. strain BJC16-A31.</title>
        <authorList>
            <consortium name="Henan University of Science and Technology"/>
            <person name="You X."/>
        </authorList>
    </citation>
    <scope>NUCLEOTIDE SEQUENCE [LARGE SCALE GENOMIC DNA]</scope>
    <source>
        <strain evidence="1 2">BJC16-A31</strain>
    </source>
</reference>